<dbReference type="PANTHER" id="PTHR24148">
    <property type="entry name" value="ANKYRIN REPEAT DOMAIN-CONTAINING PROTEIN 39 HOMOLOG-RELATED"/>
    <property type="match status" value="1"/>
</dbReference>
<dbReference type="Pfam" id="PF06985">
    <property type="entry name" value="HET"/>
    <property type="match status" value="1"/>
</dbReference>
<evidence type="ECO:0000259" key="1">
    <source>
        <dbReference type="Pfam" id="PF06985"/>
    </source>
</evidence>
<name>A0A8H4RVE8_9HELO</name>
<protein>
    <recommendedName>
        <fullName evidence="1">Heterokaryon incompatibility domain-containing protein</fullName>
    </recommendedName>
</protein>
<dbReference type="InterPro" id="IPR052895">
    <property type="entry name" value="HetReg/Transcr_Mod"/>
</dbReference>
<dbReference type="OrthoDB" id="4476201at2759"/>
<proteinExistence type="predicted"/>
<reference evidence="2 3" key="1">
    <citation type="submission" date="2020-03" db="EMBL/GenBank/DDBJ databases">
        <title>Draft Genome Sequence of Cudoniella acicularis.</title>
        <authorList>
            <person name="Buettner E."/>
            <person name="Kellner H."/>
        </authorList>
    </citation>
    <scope>NUCLEOTIDE SEQUENCE [LARGE SCALE GENOMIC DNA]</scope>
    <source>
        <strain evidence="2 3">DSM 108380</strain>
    </source>
</reference>
<dbReference type="PANTHER" id="PTHR24148:SF64">
    <property type="entry name" value="HETEROKARYON INCOMPATIBILITY DOMAIN-CONTAINING PROTEIN"/>
    <property type="match status" value="1"/>
</dbReference>
<comment type="caution">
    <text evidence="2">The sequence shown here is derived from an EMBL/GenBank/DDBJ whole genome shotgun (WGS) entry which is preliminary data.</text>
</comment>
<dbReference type="EMBL" id="JAAMPI010000104">
    <property type="protein sequence ID" value="KAF4635694.1"/>
    <property type="molecule type" value="Genomic_DNA"/>
</dbReference>
<evidence type="ECO:0000313" key="2">
    <source>
        <dbReference type="EMBL" id="KAF4635694.1"/>
    </source>
</evidence>
<sequence length="504" mass="57772">MNFSPVEPQPHAYQSLLPGHIRILCLTSSPSQPFTAGNQQLTFSLKSISIVNASDTQHVEYDALSYTWGDPSNETYPLICDGRVIQIQRNPYIALPYLMRGPSNRPLWIDAIWLKPVPPKKLDAAKEAVGHISCIGQAGYNSKQLEGATFTTNQLSLPPSSPAWNIIIGILEAPWFTRLWIIQEFTLAKSAAFLFGDHVISSDNLQATSHVLHKPRCLLDDEGRNLNDLQLYNIFALLGLFEREELSGFRFNHKTSLPELYAGFVWFLLYNRTYTATWRYMLWFGIDTGKTNSEFPSWCPNFHQWHQMKGLEVESTRQFRTYSASTRQMSRKMGRTWREMVLRGCVFDTVQRVGERMTELFNNTTADNCRRWVEAQRWEMQAAEMISQSGILNFTESAFRLGSWKLSQSEHFHFLFQYIGKDGSKLIKFDEFLHLKALLDEAVSIVQQFGLDKPVPIPGSGDVEVGYKFIELCYMYGIMFGEAVEEMEKGKENGGLEKREFALK</sequence>
<dbReference type="AlphaFoldDB" id="A0A8H4RVE8"/>
<evidence type="ECO:0000313" key="3">
    <source>
        <dbReference type="Proteomes" id="UP000566819"/>
    </source>
</evidence>
<feature type="domain" description="Heterokaryon incompatibility" evidence="1">
    <location>
        <begin position="61"/>
        <end position="112"/>
    </location>
</feature>
<dbReference type="Proteomes" id="UP000566819">
    <property type="component" value="Unassembled WGS sequence"/>
</dbReference>
<organism evidence="2 3">
    <name type="scientific">Cudoniella acicularis</name>
    <dbReference type="NCBI Taxonomy" id="354080"/>
    <lineage>
        <taxon>Eukaryota</taxon>
        <taxon>Fungi</taxon>
        <taxon>Dikarya</taxon>
        <taxon>Ascomycota</taxon>
        <taxon>Pezizomycotina</taxon>
        <taxon>Leotiomycetes</taxon>
        <taxon>Helotiales</taxon>
        <taxon>Tricladiaceae</taxon>
        <taxon>Cudoniella</taxon>
    </lineage>
</organism>
<keyword evidence="3" id="KW-1185">Reference proteome</keyword>
<gene>
    <name evidence="2" type="ORF">G7Y89_g2387</name>
</gene>
<accession>A0A8H4RVE8</accession>
<dbReference type="InterPro" id="IPR010730">
    <property type="entry name" value="HET"/>
</dbReference>